<evidence type="ECO:0000313" key="2">
    <source>
        <dbReference type="Proteomes" id="UP000217065"/>
    </source>
</evidence>
<accession>A0A264W326</accession>
<dbReference type="Proteomes" id="UP000217065">
    <property type="component" value="Unassembled WGS sequence"/>
</dbReference>
<sequence length="257" mass="30571">MRKIKLPTVDEYIHHLFVHGNDGQNFALFSGLTFPTVLNYYQDTRVLVMLEHGFEDASFDMHTHFEYIVQDDFRDFTRSLQDQKSRLCLLDVEDEKRLVQLTPQEQAELLYVAHKKETFRSPFYHTLQNRFVYLADENERIAKLYFRDYKEMTRLIVFLFNQMVTQKTRGTMFFRRRTQQVVPELLHEQFLMFEELLEDGALLSLARLDDGSFRLELREIADPSFPDEIMDEVETYLSQPTLGLLPFIARSKTEDGK</sequence>
<name>A0A264W326_9BACL</name>
<comment type="caution">
    <text evidence="1">The sequence shown here is derived from an EMBL/GenBank/DDBJ whole genome shotgun (WGS) entry which is preliminary data.</text>
</comment>
<protein>
    <submittedName>
        <fullName evidence="1">Uncharacterized protein</fullName>
    </submittedName>
</protein>
<proteinExistence type="predicted"/>
<evidence type="ECO:0000313" key="1">
    <source>
        <dbReference type="EMBL" id="OZS77961.1"/>
    </source>
</evidence>
<gene>
    <name evidence="1" type="ORF">CF394_09420</name>
</gene>
<dbReference type="AlphaFoldDB" id="A0A264W326"/>
<reference evidence="1 2" key="1">
    <citation type="submission" date="2017-07" db="EMBL/GenBank/DDBJ databases">
        <title>Tetzosporium hominis gen.nov. sp.nov.</title>
        <authorList>
            <person name="Tetz G."/>
            <person name="Tetz V."/>
        </authorList>
    </citation>
    <scope>NUCLEOTIDE SEQUENCE [LARGE SCALE GENOMIC DNA]</scope>
    <source>
        <strain evidence="1 2">VT-49</strain>
    </source>
</reference>
<organism evidence="1 2">
    <name type="scientific">Tetzosporium hominis</name>
    <dbReference type="NCBI Taxonomy" id="2020506"/>
    <lineage>
        <taxon>Bacteria</taxon>
        <taxon>Bacillati</taxon>
        <taxon>Bacillota</taxon>
        <taxon>Bacilli</taxon>
        <taxon>Bacillales</taxon>
        <taxon>Caryophanaceae</taxon>
        <taxon>Tetzosporium</taxon>
    </lineage>
</organism>
<dbReference type="RefSeq" id="WP_094943227.1">
    <property type="nucleotide sequence ID" value="NZ_NOKQ01000217.1"/>
</dbReference>
<keyword evidence="2" id="KW-1185">Reference proteome</keyword>
<dbReference type="EMBL" id="NOKQ01000217">
    <property type="protein sequence ID" value="OZS77961.1"/>
    <property type="molecule type" value="Genomic_DNA"/>
</dbReference>
<dbReference type="OrthoDB" id="8704087at2"/>